<protein>
    <submittedName>
        <fullName evidence="2">Uncharacterized protein</fullName>
    </submittedName>
</protein>
<evidence type="ECO:0000256" key="1">
    <source>
        <dbReference type="SAM" id="MobiDB-lite"/>
    </source>
</evidence>
<dbReference type="Proteomes" id="UP001296104">
    <property type="component" value="Unassembled WGS sequence"/>
</dbReference>
<feature type="region of interest" description="Disordered" evidence="1">
    <location>
        <begin position="1"/>
        <end position="33"/>
    </location>
</feature>
<comment type="caution">
    <text evidence="2">The sequence shown here is derived from an EMBL/GenBank/DDBJ whole genome shotgun (WGS) entry which is preliminary data.</text>
</comment>
<dbReference type="AlphaFoldDB" id="A0AAI9EAH4"/>
<sequence length="230" mass="25378">MSEPEQNGNPIARPVSTQITTDATTTQAPKDQSNQTVLVHKTPMTVTEILSTASHIFSPQEAQALRENPSGFQITEHGSNLLTAACIHNQNLQGTKQNAGQAQVPYLPGEVQAINRQYEADLADALGDREEDSNHGSAEDIIHQEASSSAFNIPVDEPIPSRETYPMPEETNFIPKAYSIPETRAGKPDYKKMKNICDSEGWYGDLHYLEDSDKPLGRMEEEGLVRRCCP</sequence>
<accession>A0AAI9EAH4</accession>
<name>A0AAI9EAH4_9PEZI</name>
<organism evidence="2 3">
    <name type="scientific">Lecanosticta acicola</name>
    <dbReference type="NCBI Taxonomy" id="111012"/>
    <lineage>
        <taxon>Eukaryota</taxon>
        <taxon>Fungi</taxon>
        <taxon>Dikarya</taxon>
        <taxon>Ascomycota</taxon>
        <taxon>Pezizomycotina</taxon>
        <taxon>Dothideomycetes</taxon>
        <taxon>Dothideomycetidae</taxon>
        <taxon>Mycosphaerellales</taxon>
        <taxon>Mycosphaerellaceae</taxon>
        <taxon>Lecanosticta</taxon>
    </lineage>
</organism>
<gene>
    <name evidence="2" type="ORF">LECACI_7A004430</name>
</gene>
<evidence type="ECO:0000313" key="2">
    <source>
        <dbReference type="EMBL" id="CAK4010786.1"/>
    </source>
</evidence>
<dbReference type="EMBL" id="CAVMBE010000024">
    <property type="protein sequence ID" value="CAK4010786.1"/>
    <property type="molecule type" value="Genomic_DNA"/>
</dbReference>
<proteinExistence type="predicted"/>
<feature type="compositionally biased region" description="Low complexity" evidence="1">
    <location>
        <begin position="17"/>
        <end position="28"/>
    </location>
</feature>
<keyword evidence="3" id="KW-1185">Reference proteome</keyword>
<reference evidence="2" key="1">
    <citation type="submission" date="2023-11" db="EMBL/GenBank/DDBJ databases">
        <authorList>
            <person name="Alioto T."/>
            <person name="Alioto T."/>
            <person name="Gomez Garrido J."/>
        </authorList>
    </citation>
    <scope>NUCLEOTIDE SEQUENCE</scope>
</reference>
<evidence type="ECO:0000313" key="3">
    <source>
        <dbReference type="Proteomes" id="UP001296104"/>
    </source>
</evidence>